<accession>A0A1K1RZY0</accession>
<sequence length="361" mass="40026">MLSPTDQGHFRKYLTTLGVAIVVASLGVGGYLLQTQSDLLIEQDKLAKLTPAARAAIERKQQIVLVATHWAPWALGALAALGFGLAVWGLVGWRRKQQELDAKDRVELGKLELERDKVHAELAEMQLSAAEKADEIAEQAEELVQDEVLEVLAQRADRRESSGRRDPDLPAFPRPGQEPTSVAEGHGDAAIGAGASWSSRRSELRERIGAVEETLADRLAGAYPTSALTRDVRPGPRSVNALLDDPDRRVFSLVDIKLTDPKNFLNRLQDSLLALSAATEILESRYPDKTIRSAAIFLFREGTKLPSDPERSVREYRAGLRHRPAVLIYPEAKWQEMTPERLRIDLEERWRRASVTGGLAV</sequence>
<evidence type="ECO:0000256" key="2">
    <source>
        <dbReference type="SAM" id="MobiDB-lite"/>
    </source>
</evidence>
<dbReference type="Proteomes" id="UP000182740">
    <property type="component" value="Unassembled WGS sequence"/>
</dbReference>
<keyword evidence="1" id="KW-0175">Coiled coil</keyword>
<feature type="coiled-coil region" evidence="1">
    <location>
        <begin position="122"/>
        <end position="150"/>
    </location>
</feature>
<proteinExistence type="predicted"/>
<feature type="transmembrane region" description="Helical" evidence="3">
    <location>
        <begin position="12"/>
        <end position="33"/>
    </location>
</feature>
<feature type="transmembrane region" description="Helical" evidence="3">
    <location>
        <begin position="70"/>
        <end position="93"/>
    </location>
</feature>
<evidence type="ECO:0000313" key="4">
    <source>
        <dbReference type="EMBL" id="SFW77498.1"/>
    </source>
</evidence>
<keyword evidence="3" id="KW-1133">Transmembrane helix</keyword>
<dbReference type="EMBL" id="FPJG01000006">
    <property type="protein sequence ID" value="SFW77498.1"/>
    <property type="molecule type" value="Genomic_DNA"/>
</dbReference>
<evidence type="ECO:0000256" key="3">
    <source>
        <dbReference type="SAM" id="Phobius"/>
    </source>
</evidence>
<protein>
    <submittedName>
        <fullName evidence="4">Uncharacterized protein</fullName>
    </submittedName>
</protein>
<gene>
    <name evidence="4" type="ORF">SAMN04489730_4323</name>
</gene>
<feature type="compositionally biased region" description="Basic and acidic residues" evidence="2">
    <location>
        <begin position="156"/>
        <end position="168"/>
    </location>
</feature>
<keyword evidence="3" id="KW-0812">Transmembrane</keyword>
<dbReference type="AlphaFoldDB" id="A0A1K1RZY0"/>
<reference evidence="5" key="1">
    <citation type="submission" date="2016-11" db="EMBL/GenBank/DDBJ databases">
        <authorList>
            <person name="Varghese N."/>
            <person name="Submissions S."/>
        </authorList>
    </citation>
    <scope>NUCLEOTIDE SEQUENCE [LARGE SCALE GENOMIC DNA]</scope>
    <source>
        <strain evidence="5">DSM 44671</strain>
    </source>
</reference>
<evidence type="ECO:0000313" key="5">
    <source>
        <dbReference type="Proteomes" id="UP000182740"/>
    </source>
</evidence>
<keyword evidence="5" id="KW-1185">Reference proteome</keyword>
<name>A0A1K1RZY0_9PSEU</name>
<feature type="region of interest" description="Disordered" evidence="2">
    <location>
        <begin position="156"/>
        <end position="197"/>
    </location>
</feature>
<evidence type="ECO:0000256" key="1">
    <source>
        <dbReference type="SAM" id="Coils"/>
    </source>
</evidence>
<keyword evidence="3" id="KW-0472">Membrane</keyword>
<organism evidence="4 5">
    <name type="scientific">Amycolatopsis australiensis</name>
    <dbReference type="NCBI Taxonomy" id="546364"/>
    <lineage>
        <taxon>Bacteria</taxon>
        <taxon>Bacillati</taxon>
        <taxon>Actinomycetota</taxon>
        <taxon>Actinomycetes</taxon>
        <taxon>Pseudonocardiales</taxon>
        <taxon>Pseudonocardiaceae</taxon>
        <taxon>Amycolatopsis</taxon>
    </lineage>
</organism>